<keyword evidence="1" id="KW-0378">Hydrolase</keyword>
<evidence type="ECO:0000313" key="2">
    <source>
        <dbReference type="Proteomes" id="UP001597391"/>
    </source>
</evidence>
<organism evidence="1 2">
    <name type="scientific">Populibacterium corticicola</name>
    <dbReference type="NCBI Taxonomy" id="1812826"/>
    <lineage>
        <taxon>Bacteria</taxon>
        <taxon>Bacillati</taxon>
        <taxon>Actinomycetota</taxon>
        <taxon>Actinomycetes</taxon>
        <taxon>Micrococcales</taxon>
        <taxon>Jonesiaceae</taxon>
        <taxon>Populibacterium</taxon>
    </lineage>
</organism>
<dbReference type="InterPro" id="IPR050563">
    <property type="entry name" value="4-hydroxybenzoyl-CoA_TE"/>
</dbReference>
<reference evidence="2" key="1">
    <citation type="journal article" date="2019" name="Int. J. Syst. Evol. Microbiol.">
        <title>The Global Catalogue of Microorganisms (GCM) 10K type strain sequencing project: providing services to taxonomists for standard genome sequencing and annotation.</title>
        <authorList>
            <consortium name="The Broad Institute Genomics Platform"/>
            <consortium name="The Broad Institute Genome Sequencing Center for Infectious Disease"/>
            <person name="Wu L."/>
            <person name="Ma J."/>
        </authorList>
    </citation>
    <scope>NUCLEOTIDE SEQUENCE [LARGE SCALE GENOMIC DNA]</scope>
    <source>
        <strain evidence="2">KCTC 33576</strain>
    </source>
</reference>
<dbReference type="InterPro" id="IPR029069">
    <property type="entry name" value="HotDog_dom_sf"/>
</dbReference>
<sequence length="183" mass="20387">MKIEVPVHLRWSDMDAYGHVNNVDMMRLLEMARIEAFWASDESEVEGSVADAHGSTVLAEGSSDTTASTSRPSTKIIDAGASAATFTLVARHEIEYLAPLRYRSDPVIVELWIGHIGGASIDISYRIRDDRPRGGTTSHVYAIASTTLVMVDRETGNPRRITAAEREAWLDYVDEPVTFRHRR</sequence>
<protein>
    <submittedName>
        <fullName evidence="1">Acyl-CoA thioesterase</fullName>
        <ecNumber evidence="1">3.1.2.-</ecNumber>
    </submittedName>
</protein>
<proteinExistence type="predicted"/>
<dbReference type="PANTHER" id="PTHR31793:SF24">
    <property type="entry name" value="LONG-CHAIN ACYL-COA THIOESTERASE FADM"/>
    <property type="match status" value="1"/>
</dbReference>
<dbReference type="CDD" id="cd00586">
    <property type="entry name" value="4HBT"/>
    <property type="match status" value="1"/>
</dbReference>
<dbReference type="RefSeq" id="WP_377466982.1">
    <property type="nucleotide sequence ID" value="NZ_JBHUOP010000004.1"/>
</dbReference>
<dbReference type="PANTHER" id="PTHR31793">
    <property type="entry name" value="4-HYDROXYBENZOYL-COA THIOESTERASE FAMILY MEMBER"/>
    <property type="match status" value="1"/>
</dbReference>
<accession>A0ABW5XH53</accession>
<dbReference type="Gene3D" id="3.10.129.10">
    <property type="entry name" value="Hotdog Thioesterase"/>
    <property type="match status" value="1"/>
</dbReference>
<evidence type="ECO:0000313" key="1">
    <source>
        <dbReference type="EMBL" id="MFD2841058.1"/>
    </source>
</evidence>
<dbReference type="Proteomes" id="UP001597391">
    <property type="component" value="Unassembled WGS sequence"/>
</dbReference>
<dbReference type="GO" id="GO:0016787">
    <property type="term" value="F:hydrolase activity"/>
    <property type="evidence" value="ECO:0007669"/>
    <property type="project" value="UniProtKB-KW"/>
</dbReference>
<dbReference type="EMBL" id="JBHUOP010000004">
    <property type="protein sequence ID" value="MFD2841058.1"/>
    <property type="molecule type" value="Genomic_DNA"/>
</dbReference>
<keyword evidence="2" id="KW-1185">Reference proteome</keyword>
<dbReference type="Pfam" id="PF13279">
    <property type="entry name" value="4HBT_2"/>
    <property type="match status" value="1"/>
</dbReference>
<name>A0ABW5XH53_9MICO</name>
<comment type="caution">
    <text evidence="1">The sequence shown here is derived from an EMBL/GenBank/DDBJ whole genome shotgun (WGS) entry which is preliminary data.</text>
</comment>
<dbReference type="EC" id="3.1.2.-" evidence="1"/>
<gene>
    <name evidence="1" type="ORF">ACFSYH_10840</name>
</gene>
<dbReference type="SUPFAM" id="SSF54637">
    <property type="entry name" value="Thioesterase/thiol ester dehydrase-isomerase"/>
    <property type="match status" value="1"/>
</dbReference>